<dbReference type="InterPro" id="IPR006520">
    <property type="entry name" value="Dit_BPSPP_N"/>
</dbReference>
<dbReference type="InterPro" id="IPR008841">
    <property type="entry name" value="Siphovirus-type_tail_N"/>
</dbReference>
<organism evidence="2 3">
    <name type="scientific">Clostridium mobile</name>
    <dbReference type="NCBI Taxonomy" id="2841512"/>
    <lineage>
        <taxon>Bacteria</taxon>
        <taxon>Bacillati</taxon>
        <taxon>Bacillota</taxon>
        <taxon>Clostridia</taxon>
        <taxon>Eubacteriales</taxon>
        <taxon>Clostridiaceae</taxon>
        <taxon>Clostridium</taxon>
    </lineage>
</organism>
<dbReference type="Proteomes" id="UP000726170">
    <property type="component" value="Unassembled WGS sequence"/>
</dbReference>
<dbReference type="RefSeq" id="WP_216440555.1">
    <property type="nucleotide sequence ID" value="NZ_JAHLQF010000004.1"/>
</dbReference>
<feature type="domain" description="Siphovirus-type tail component RIFT-related" evidence="1">
    <location>
        <begin position="10"/>
        <end position="128"/>
    </location>
</feature>
<proteinExistence type="predicted"/>
<dbReference type="Pfam" id="PF05709">
    <property type="entry name" value="Sipho_tail"/>
    <property type="match status" value="1"/>
</dbReference>
<reference evidence="2 3" key="1">
    <citation type="submission" date="2021-06" db="EMBL/GenBank/DDBJ databases">
        <authorList>
            <person name="Sun Q."/>
            <person name="Li D."/>
        </authorList>
    </citation>
    <scope>NUCLEOTIDE SEQUENCE [LARGE SCALE GENOMIC DNA]</scope>
    <source>
        <strain evidence="2 3">MSJ-11</strain>
    </source>
</reference>
<protein>
    <submittedName>
        <fullName evidence="2">Phage tail family protein</fullName>
    </submittedName>
</protein>
<dbReference type="NCBIfam" id="TIGR01633">
    <property type="entry name" value="phi3626_gp14_N"/>
    <property type="match status" value="1"/>
</dbReference>
<dbReference type="EMBL" id="JAHLQF010000004">
    <property type="protein sequence ID" value="MBU5485958.1"/>
    <property type="molecule type" value="Genomic_DNA"/>
</dbReference>
<name>A0ABS6EL87_9CLOT</name>
<keyword evidence="3" id="KW-1185">Reference proteome</keyword>
<accession>A0ABS6EL87</accession>
<evidence type="ECO:0000313" key="3">
    <source>
        <dbReference type="Proteomes" id="UP000726170"/>
    </source>
</evidence>
<comment type="caution">
    <text evidence="2">The sequence shown here is derived from an EMBL/GenBank/DDBJ whole genome shotgun (WGS) entry which is preliminary data.</text>
</comment>
<sequence>MLISFTFKNRSEIEYNSLLDFGIYLVERPALPRAERNFKYIDVEGRDGTLVEDIGTYKNVEVRLNCVMLDKDITNAAMEKLNSWLNGEGGELTLSYYADRYFKVKEVKSFAIKESSGILGEFEVAFICESFKYKLDDLDLFRICEVKVARSGLAINPLESYNYTIGKVYQENEPILINHTRDFIIYNNGTIEAKPILKLYGSGDITITINNNNITIKNLDEYVVIDSEMMNCYKGTELRNNKMIGDFPVLKVGENNFSYLGNLTAFEIQHNTRFL</sequence>
<evidence type="ECO:0000313" key="2">
    <source>
        <dbReference type="EMBL" id="MBU5485958.1"/>
    </source>
</evidence>
<evidence type="ECO:0000259" key="1">
    <source>
        <dbReference type="Pfam" id="PF05709"/>
    </source>
</evidence>
<gene>
    <name evidence="2" type="ORF">KQI86_16680</name>
</gene>